<evidence type="ECO:0000256" key="2">
    <source>
        <dbReference type="ARBA" id="ARBA00009520"/>
    </source>
</evidence>
<feature type="chain" id="PRO_5003586140" description="Necrosis inducing-like protein NPP1 type" evidence="5">
    <location>
        <begin position="20"/>
        <end position="254"/>
    </location>
</feature>
<dbReference type="STRING" id="164328.H3G9T3"/>
<keyword evidence="3" id="KW-0964">Secreted</keyword>
<dbReference type="eggNOG" id="ENOG502RAR3">
    <property type="taxonomic scope" value="Eukaryota"/>
</dbReference>
<reference evidence="6" key="2">
    <citation type="submission" date="2015-06" db="UniProtKB">
        <authorList>
            <consortium name="EnsemblProtists"/>
        </authorList>
    </citation>
    <scope>IDENTIFICATION</scope>
    <source>
        <strain evidence="6">Pr102</strain>
    </source>
</reference>
<evidence type="ECO:0008006" key="8">
    <source>
        <dbReference type="Google" id="ProtNLM"/>
    </source>
</evidence>
<dbReference type="PANTHER" id="PTHR33657:SF8">
    <property type="entry name" value="DOMAIN PROTEIN, PUTATIVE (AFU_ORTHOLOGUE AFUA_5G00600)-RELATED"/>
    <property type="match status" value="1"/>
</dbReference>
<feature type="signal peptide" evidence="5">
    <location>
        <begin position="1"/>
        <end position="19"/>
    </location>
</feature>
<organism evidence="6 7">
    <name type="scientific">Phytophthora ramorum</name>
    <name type="common">Sudden oak death agent</name>
    <dbReference type="NCBI Taxonomy" id="164328"/>
    <lineage>
        <taxon>Eukaryota</taxon>
        <taxon>Sar</taxon>
        <taxon>Stramenopiles</taxon>
        <taxon>Oomycota</taxon>
        <taxon>Peronosporomycetes</taxon>
        <taxon>Peronosporales</taxon>
        <taxon>Peronosporaceae</taxon>
        <taxon>Phytophthora</taxon>
    </lineage>
</organism>
<reference evidence="7" key="1">
    <citation type="journal article" date="2006" name="Science">
        <title>Phytophthora genome sequences uncover evolutionary origins and mechanisms of pathogenesis.</title>
        <authorList>
            <person name="Tyler B.M."/>
            <person name="Tripathy S."/>
            <person name="Zhang X."/>
            <person name="Dehal P."/>
            <person name="Jiang R.H."/>
            <person name="Aerts A."/>
            <person name="Arredondo F.D."/>
            <person name="Baxter L."/>
            <person name="Bensasson D."/>
            <person name="Beynon J.L."/>
            <person name="Chapman J."/>
            <person name="Damasceno C.M."/>
            <person name="Dorrance A.E."/>
            <person name="Dou D."/>
            <person name="Dickerman A.W."/>
            <person name="Dubchak I.L."/>
            <person name="Garbelotto M."/>
            <person name="Gijzen M."/>
            <person name="Gordon S.G."/>
            <person name="Govers F."/>
            <person name="Grunwald N.J."/>
            <person name="Huang W."/>
            <person name="Ivors K.L."/>
            <person name="Jones R.W."/>
            <person name="Kamoun S."/>
            <person name="Krampis K."/>
            <person name="Lamour K.H."/>
            <person name="Lee M.K."/>
            <person name="McDonald W.H."/>
            <person name="Medina M."/>
            <person name="Meijer H.J."/>
            <person name="Nordberg E.K."/>
            <person name="Maclean D.J."/>
            <person name="Ospina-Giraldo M.D."/>
            <person name="Morris P.F."/>
            <person name="Phuntumart V."/>
            <person name="Putnam N.H."/>
            <person name="Rash S."/>
            <person name="Rose J.K."/>
            <person name="Sakihama Y."/>
            <person name="Salamov A.A."/>
            <person name="Savidor A."/>
            <person name="Scheuring C.F."/>
            <person name="Smith B.M."/>
            <person name="Sobral B.W."/>
            <person name="Terry A."/>
            <person name="Torto-Alalibo T.A."/>
            <person name="Win J."/>
            <person name="Xu Z."/>
            <person name="Zhang H."/>
            <person name="Grigoriev I.V."/>
            <person name="Rokhsar D.S."/>
            <person name="Boore J.L."/>
        </authorList>
    </citation>
    <scope>NUCLEOTIDE SEQUENCE [LARGE SCALE GENOMIC DNA]</scope>
    <source>
        <strain evidence="7">Pr102</strain>
    </source>
</reference>
<protein>
    <recommendedName>
        <fullName evidence="8">Necrosis inducing-like protein NPP1 type</fullName>
    </recommendedName>
</protein>
<dbReference type="VEuPathDB" id="FungiDB:KRP22_4835"/>
<dbReference type="Pfam" id="PF05630">
    <property type="entry name" value="NPP1"/>
    <property type="match status" value="1"/>
</dbReference>
<dbReference type="AlphaFoldDB" id="H3G9T3"/>
<evidence type="ECO:0000313" key="7">
    <source>
        <dbReference type="Proteomes" id="UP000005238"/>
    </source>
</evidence>
<evidence type="ECO:0000256" key="4">
    <source>
        <dbReference type="ARBA" id="ARBA00023026"/>
    </source>
</evidence>
<sequence>MNFRAVLIAVVASLAAVHAERTIIIPHDTVEPFAQPRPKTDAEKAAVKYKPRLLVEDGCHPYAAVQADGAISGGLEWSGPQDGECRGSPLGSQVYARWMKVKDVWAIMYAWYFPKGRAPLPVPLSLRFFGHRNGWEYAVVWLDNLNAKNSTVLATSLSAAVGWSKEAPPKEKYFDGTSLMVSYYYNHIFGNTAVKYTEDAGEFQPLITWDQLPDLARKALNNTDWDATPSNVARVKMPMKDGVFLEKLEGAYPF</sequence>
<accession>H3G9T3</accession>
<evidence type="ECO:0000256" key="1">
    <source>
        <dbReference type="ARBA" id="ARBA00004613"/>
    </source>
</evidence>
<dbReference type="HOGENOM" id="CLU_062263_1_0_1"/>
<dbReference type="EMBL" id="DS566048">
    <property type="status" value="NOT_ANNOTATED_CDS"/>
    <property type="molecule type" value="Genomic_DNA"/>
</dbReference>
<evidence type="ECO:0000256" key="5">
    <source>
        <dbReference type="SAM" id="SignalP"/>
    </source>
</evidence>
<name>H3G9T3_PHYRM</name>
<keyword evidence="4" id="KW-0843">Virulence</keyword>
<dbReference type="PANTHER" id="PTHR33657">
    <property type="entry name" value="DOMAIN PROTEIN, PUTATIVE (AFU_ORTHOLOGUE AFUA_5G00600)-RELATED"/>
    <property type="match status" value="1"/>
</dbReference>
<dbReference type="GO" id="GO:0005576">
    <property type="term" value="C:extracellular region"/>
    <property type="evidence" value="ECO:0007669"/>
    <property type="project" value="UniProtKB-SubCell"/>
</dbReference>
<evidence type="ECO:0000256" key="3">
    <source>
        <dbReference type="ARBA" id="ARBA00022525"/>
    </source>
</evidence>
<dbReference type="OMA" id="VYARTTW"/>
<evidence type="ECO:0000313" key="6">
    <source>
        <dbReference type="EnsemblProtists" id="Phyra71825"/>
    </source>
</evidence>
<keyword evidence="5" id="KW-0732">Signal</keyword>
<dbReference type="Proteomes" id="UP000005238">
    <property type="component" value="Unassembled WGS sequence"/>
</dbReference>
<dbReference type="InParanoid" id="H3G9T3"/>
<keyword evidence="7" id="KW-1185">Reference proteome</keyword>
<dbReference type="PIRSF" id="PIRSF029958">
    <property type="entry name" value="Necrosis-inducing_protein"/>
    <property type="match status" value="1"/>
</dbReference>
<dbReference type="InterPro" id="IPR008701">
    <property type="entry name" value="NPP1"/>
</dbReference>
<comment type="similarity">
    <text evidence="2">Belongs to the Necrosis inducing protein (NPP1) family.</text>
</comment>
<dbReference type="EnsemblProtists" id="Phyra71825">
    <property type="protein sequence ID" value="Phyra71825"/>
    <property type="gene ID" value="Phyra71825"/>
</dbReference>
<proteinExistence type="inferred from homology"/>
<comment type="subcellular location">
    <subcellularLocation>
        <location evidence="1">Secreted</location>
    </subcellularLocation>
</comment>